<feature type="domain" description="Hedgehog/Intein (Hint)" evidence="1">
    <location>
        <begin position="161"/>
        <end position="297"/>
    </location>
</feature>
<keyword evidence="3" id="KW-1185">Reference proteome</keyword>
<proteinExistence type="predicted"/>
<evidence type="ECO:0000259" key="1">
    <source>
        <dbReference type="Pfam" id="PF13403"/>
    </source>
</evidence>
<evidence type="ECO:0000313" key="3">
    <source>
        <dbReference type="Proteomes" id="UP001549145"/>
    </source>
</evidence>
<accession>A0ABV2LBQ1</accession>
<protein>
    <recommendedName>
        <fullName evidence="1">Hedgehog/Intein (Hint) domain-containing protein</fullName>
    </recommendedName>
</protein>
<dbReference type="EMBL" id="JBEPMM010000018">
    <property type="protein sequence ID" value="MET3694762.1"/>
    <property type="molecule type" value="Genomic_DNA"/>
</dbReference>
<dbReference type="RefSeq" id="WP_238281920.1">
    <property type="nucleotide sequence ID" value="NZ_BPQL01000145.1"/>
</dbReference>
<organism evidence="2 3">
    <name type="scientific">Methylobacterium goesingense</name>
    <dbReference type="NCBI Taxonomy" id="243690"/>
    <lineage>
        <taxon>Bacteria</taxon>
        <taxon>Pseudomonadati</taxon>
        <taxon>Pseudomonadota</taxon>
        <taxon>Alphaproteobacteria</taxon>
        <taxon>Hyphomicrobiales</taxon>
        <taxon>Methylobacteriaceae</taxon>
        <taxon>Methylobacterium</taxon>
    </lineage>
</organism>
<evidence type="ECO:0000313" key="2">
    <source>
        <dbReference type="EMBL" id="MET3694762.1"/>
    </source>
</evidence>
<dbReference type="InterPro" id="IPR028992">
    <property type="entry name" value="Hedgehog/Intein_dom"/>
</dbReference>
<dbReference type="Proteomes" id="UP001549145">
    <property type="component" value="Unassembled WGS sequence"/>
</dbReference>
<gene>
    <name evidence="2" type="ORF">ABID43_004325</name>
</gene>
<sequence length="510" mass="54397">MATVNYTYEFTTNGNTGVITLTVDTTTLFNYVDNSGGSFQGYPITGISGTFNGQTITGLLPTNNTTQGGNPLTSDGTVNGGGAAGQYDNVFARDDTQGANGVGTSGKASIYGIDNRGFAFRAGGTDYRISKQTASTTNFIYQSNGTLSQPTTFSQANSDVPCYVTGTRIRTARGEVAVEDLRAGDLAVTASGAERPIRWIGHRTIDCARYSDPCTAWPVRIAAHAFGDGKPVRDLWVSPTHALCVDLLGEVLIPANALVNGTTITQEPVERVTYWHVELDSHDILMAENMPAESYLDLSNRGFFVEAGTIDLTLGPDAPAIHGTADFCRPYHARGPLVDLVRGRLRERAEAEGWRLAEAPWADLHLVADGQVIHCDVEGLTARFVLPAEARDVTLVSQAGPPVHVADGMTDLRRLGVSLATLAIDDGLTGARAIALDDARLGAGFHTVEGDGTVLWRWTDGAALLPASLWAGCRGTVFLRLTLTHAAPQRWVEPREAANAADPLEVRHCA</sequence>
<reference evidence="2 3" key="1">
    <citation type="submission" date="2024-06" db="EMBL/GenBank/DDBJ databases">
        <title>Genomic Encyclopedia of Type Strains, Phase IV (KMG-IV): sequencing the most valuable type-strain genomes for metagenomic binning, comparative biology and taxonomic classification.</title>
        <authorList>
            <person name="Goeker M."/>
        </authorList>
    </citation>
    <scope>NUCLEOTIDE SEQUENCE [LARGE SCALE GENOMIC DNA]</scope>
    <source>
        <strain evidence="2 3">DSM 21331</strain>
    </source>
</reference>
<dbReference type="InterPro" id="IPR036844">
    <property type="entry name" value="Hint_dom_sf"/>
</dbReference>
<dbReference type="Pfam" id="PF13403">
    <property type="entry name" value="Hint_2"/>
    <property type="match status" value="1"/>
</dbReference>
<comment type="caution">
    <text evidence="2">The sequence shown here is derived from an EMBL/GenBank/DDBJ whole genome shotgun (WGS) entry which is preliminary data.</text>
</comment>
<dbReference type="SUPFAM" id="SSF51294">
    <property type="entry name" value="Hedgehog/intein (Hint) domain"/>
    <property type="match status" value="1"/>
</dbReference>
<name>A0ABV2LBQ1_9HYPH</name>